<dbReference type="PANTHER" id="PTHR42069">
    <property type="entry name" value="HYPHAL ANASTAMOSIS-8 PROTEIN"/>
    <property type="match status" value="1"/>
</dbReference>
<dbReference type="PANTHER" id="PTHR42069:SF1">
    <property type="entry name" value="MARVEL DOMAIN-CONTAINING PROTEIN"/>
    <property type="match status" value="1"/>
</dbReference>
<keyword evidence="4" id="KW-1185">Reference proteome</keyword>
<dbReference type="Proteomes" id="UP000070501">
    <property type="component" value="Unassembled WGS sequence"/>
</dbReference>
<feature type="transmembrane region" description="Helical" evidence="2">
    <location>
        <begin position="228"/>
        <end position="248"/>
    </location>
</feature>
<proteinExistence type="predicted"/>
<feature type="compositionally biased region" description="Polar residues" evidence="1">
    <location>
        <begin position="400"/>
        <end position="414"/>
    </location>
</feature>
<feature type="transmembrane region" description="Helical" evidence="2">
    <location>
        <begin position="294"/>
        <end position="321"/>
    </location>
</feature>
<evidence type="ECO:0008006" key="5">
    <source>
        <dbReference type="Google" id="ProtNLM"/>
    </source>
</evidence>
<name>A0A136JF17_9PEZI</name>
<dbReference type="EMBL" id="KQ964246">
    <property type="protein sequence ID" value="KXJ95739.1"/>
    <property type="molecule type" value="Genomic_DNA"/>
</dbReference>
<keyword evidence="2" id="KW-0812">Transmembrane</keyword>
<protein>
    <recommendedName>
        <fullName evidence="5">MARVEL domain-containing protein</fullName>
    </recommendedName>
</protein>
<dbReference type="STRING" id="196109.A0A136JF17"/>
<feature type="transmembrane region" description="Helical" evidence="2">
    <location>
        <begin position="193"/>
        <end position="216"/>
    </location>
</feature>
<keyword evidence="2" id="KW-0472">Membrane</keyword>
<dbReference type="OrthoDB" id="5420724at2759"/>
<keyword evidence="2" id="KW-1133">Transmembrane helix</keyword>
<evidence type="ECO:0000256" key="1">
    <source>
        <dbReference type="SAM" id="MobiDB-lite"/>
    </source>
</evidence>
<dbReference type="AlphaFoldDB" id="A0A136JF17"/>
<evidence type="ECO:0000313" key="4">
    <source>
        <dbReference type="Proteomes" id="UP000070501"/>
    </source>
</evidence>
<dbReference type="InParanoid" id="A0A136JF17"/>
<gene>
    <name evidence="3" type="ORF">Micbo1qcDRAFT_192671</name>
</gene>
<feature type="transmembrane region" description="Helical" evidence="2">
    <location>
        <begin position="147"/>
        <end position="173"/>
    </location>
</feature>
<evidence type="ECO:0000256" key="2">
    <source>
        <dbReference type="SAM" id="Phobius"/>
    </source>
</evidence>
<reference evidence="4" key="1">
    <citation type="submission" date="2016-02" db="EMBL/GenBank/DDBJ databases">
        <title>Draft genome sequence of Microdochium bolleyi, a fungal endophyte of beachgrass.</title>
        <authorList>
            <consortium name="DOE Joint Genome Institute"/>
            <person name="David A.S."/>
            <person name="May G."/>
            <person name="Haridas S."/>
            <person name="Lim J."/>
            <person name="Wang M."/>
            <person name="Labutti K."/>
            <person name="Lipzen A."/>
            <person name="Barry K."/>
            <person name="Grigoriev I.V."/>
        </authorList>
    </citation>
    <scope>NUCLEOTIDE SEQUENCE [LARGE SCALE GENOMIC DNA]</scope>
    <source>
        <strain evidence="4">J235TASD1</strain>
    </source>
</reference>
<sequence length="488" mass="53123">MAPQDERRRPAALNLAPSRSSSSGSSQSSLKQPRTPRFAEATTVYSPIDHKTLPFSDRSQAQQPQPADVGFGYIGAGNHRESVAMPMTPASPLKSAMRVPGTPARKFENPLSPTFREEEILEKREKLTDVEQAKDVSMKAKVRLAKFALRGIGFSCALIILAMVGASFAIFRATKTLSAQNGLPAWANKTETWPQIVTLVAASISLLACVLIFVGYCRGGHHRAEKVGVYYTLFACGWFIFSMLMWAGTAGALQFTKSNSGNQDMWGWACVDNHRADLFAQKVDYALVCRLQNWALICIIIEIVIDIISIALYIIVFWRYYTKRKLTKSMDLRDRARSDLYLAQLRSQSPPNTPGFGPKSPAFSQYAMSPRFPPNNFKSLGDIAESPAFTPAPAQEPPSAFTSPKSSTSNTTFVLQAPPSKAPSATPKLGGLRTPTTPSAPVASQNFNDHGPVASGEQIYDAVPIPGAYADQAFKSPSATQTTFGVAR</sequence>
<feature type="compositionally biased region" description="Low complexity" evidence="1">
    <location>
        <begin position="417"/>
        <end position="428"/>
    </location>
</feature>
<feature type="region of interest" description="Disordered" evidence="1">
    <location>
        <begin position="1"/>
        <end position="45"/>
    </location>
</feature>
<feature type="compositionally biased region" description="Low complexity" evidence="1">
    <location>
        <begin position="18"/>
        <end position="29"/>
    </location>
</feature>
<organism evidence="3 4">
    <name type="scientific">Microdochium bolleyi</name>
    <dbReference type="NCBI Taxonomy" id="196109"/>
    <lineage>
        <taxon>Eukaryota</taxon>
        <taxon>Fungi</taxon>
        <taxon>Dikarya</taxon>
        <taxon>Ascomycota</taxon>
        <taxon>Pezizomycotina</taxon>
        <taxon>Sordariomycetes</taxon>
        <taxon>Xylariomycetidae</taxon>
        <taxon>Xylariales</taxon>
        <taxon>Microdochiaceae</taxon>
        <taxon>Microdochium</taxon>
    </lineage>
</organism>
<accession>A0A136JF17</accession>
<evidence type="ECO:0000313" key="3">
    <source>
        <dbReference type="EMBL" id="KXJ95739.1"/>
    </source>
</evidence>
<feature type="region of interest" description="Disordered" evidence="1">
    <location>
        <begin position="387"/>
        <end position="432"/>
    </location>
</feature>